<reference evidence="2 3" key="1">
    <citation type="submission" date="2017-12" db="EMBL/GenBank/DDBJ databases">
        <authorList>
            <consortium name="DOE Joint Genome Institute"/>
            <person name="Haridas S."/>
            <person name="Kjaerbolling I."/>
            <person name="Vesth T.C."/>
            <person name="Frisvad J.C."/>
            <person name="Nybo J.L."/>
            <person name="Theobald S."/>
            <person name="Kuo A."/>
            <person name="Bowyer P."/>
            <person name="Matsuda Y."/>
            <person name="Mondo S."/>
            <person name="Lyhne E.K."/>
            <person name="Kogle M.E."/>
            <person name="Clum A."/>
            <person name="Lipzen A."/>
            <person name="Salamov A."/>
            <person name="Ngan C.Y."/>
            <person name="Daum C."/>
            <person name="Chiniquy J."/>
            <person name="Barry K."/>
            <person name="LaButti K."/>
            <person name="Simmons B.A."/>
            <person name="Magnuson J.K."/>
            <person name="Mortensen U.H."/>
            <person name="Larsen T.O."/>
            <person name="Grigoriev I.V."/>
            <person name="Baker S.E."/>
            <person name="Andersen M.R."/>
            <person name="Nordberg H.P."/>
            <person name="Cantor M.N."/>
            <person name="Hua S.X."/>
        </authorList>
    </citation>
    <scope>NUCLEOTIDE SEQUENCE [LARGE SCALE GENOMIC DNA]</scope>
    <source>
        <strain evidence="2 3">CBS 102.13</strain>
    </source>
</reference>
<dbReference type="SUPFAM" id="SSF109604">
    <property type="entry name" value="HD-domain/PDEase-like"/>
    <property type="match status" value="1"/>
</dbReference>
<evidence type="ECO:0000259" key="1">
    <source>
        <dbReference type="Pfam" id="PF01966"/>
    </source>
</evidence>
<dbReference type="PANTHER" id="PTHR35569:SF1">
    <property type="entry name" value="CYANAMIDE HYDRATASE DDI2-RELATED"/>
    <property type="match status" value="1"/>
</dbReference>
<dbReference type="OrthoDB" id="2378324at2759"/>
<evidence type="ECO:0000313" key="3">
    <source>
        <dbReference type="Proteomes" id="UP000234585"/>
    </source>
</evidence>
<dbReference type="Proteomes" id="UP000234585">
    <property type="component" value="Unassembled WGS sequence"/>
</dbReference>
<dbReference type="PANTHER" id="PTHR35569">
    <property type="entry name" value="CYANAMIDE HYDRATASE DDI2-RELATED"/>
    <property type="match status" value="1"/>
</dbReference>
<dbReference type="STRING" id="41067.A0A2I2F6L7"/>
<dbReference type="RefSeq" id="XP_024670275.1">
    <property type="nucleotide sequence ID" value="XM_024813371.1"/>
</dbReference>
<gene>
    <name evidence="2" type="ORF">BDW47DRAFT_109051</name>
</gene>
<dbReference type="Pfam" id="PF01966">
    <property type="entry name" value="HD"/>
    <property type="match status" value="1"/>
</dbReference>
<protein>
    <recommendedName>
        <fullName evidence="1">HD domain-containing protein</fullName>
    </recommendedName>
</protein>
<sequence>MCNLSHSVSEGESPNLSEWIPQDKVCQEAFELARSALPPAVLNHSLRVWVYAKWLAERLQENRSELSIDTSLYNLLFVACIHHDLGCADRYNGPERFEIEGADASVKFLKQFNLSQEQIQLVWQAIALHTTPGIAERLHPFTRLVRLAVRTDFHSWDEVDAKFQDDLEKSLPRLEIEKVLGDAVANQAIDRPNKAPPNSWPAALVRAKLEWPDWEGVNKGF</sequence>
<dbReference type="GeneID" id="36520531"/>
<name>A0A2I2F6L7_ASPCN</name>
<proteinExistence type="predicted"/>
<dbReference type="Gene3D" id="1.10.3210.10">
    <property type="entry name" value="Hypothetical protein af1432"/>
    <property type="match status" value="1"/>
</dbReference>
<accession>A0A2I2F6L7</accession>
<organism evidence="2 3">
    <name type="scientific">Aspergillus candidus</name>
    <dbReference type="NCBI Taxonomy" id="41067"/>
    <lineage>
        <taxon>Eukaryota</taxon>
        <taxon>Fungi</taxon>
        <taxon>Dikarya</taxon>
        <taxon>Ascomycota</taxon>
        <taxon>Pezizomycotina</taxon>
        <taxon>Eurotiomycetes</taxon>
        <taxon>Eurotiomycetidae</taxon>
        <taxon>Eurotiales</taxon>
        <taxon>Aspergillaceae</taxon>
        <taxon>Aspergillus</taxon>
        <taxon>Aspergillus subgen. Circumdati</taxon>
    </lineage>
</organism>
<dbReference type="InterPro" id="IPR006674">
    <property type="entry name" value="HD_domain"/>
</dbReference>
<keyword evidence="3" id="KW-1185">Reference proteome</keyword>
<dbReference type="EMBL" id="KZ559153">
    <property type="protein sequence ID" value="PLB36263.1"/>
    <property type="molecule type" value="Genomic_DNA"/>
</dbReference>
<dbReference type="InterPro" id="IPR003607">
    <property type="entry name" value="HD/PDEase_dom"/>
</dbReference>
<dbReference type="CDD" id="cd00077">
    <property type="entry name" value="HDc"/>
    <property type="match status" value="1"/>
</dbReference>
<evidence type="ECO:0000313" key="2">
    <source>
        <dbReference type="EMBL" id="PLB36263.1"/>
    </source>
</evidence>
<dbReference type="AlphaFoldDB" id="A0A2I2F6L7"/>
<feature type="domain" description="HD" evidence="1">
    <location>
        <begin position="41"/>
        <end position="148"/>
    </location>
</feature>